<gene>
    <name evidence="12" type="ORF">SAMN02982985_04643</name>
</gene>
<dbReference type="PANTHER" id="PTHR48111">
    <property type="entry name" value="REGULATOR OF RPOS"/>
    <property type="match status" value="1"/>
</dbReference>
<protein>
    <submittedName>
        <fullName evidence="12">Two-component system, OmpR family, response regulator</fullName>
    </submittedName>
</protein>
<dbReference type="CDD" id="cd00383">
    <property type="entry name" value="trans_reg_C"/>
    <property type="match status" value="1"/>
</dbReference>
<name>A0A1I4S6Q8_9BURK</name>
<dbReference type="GO" id="GO:0006355">
    <property type="term" value="P:regulation of DNA-templated transcription"/>
    <property type="evidence" value="ECO:0007669"/>
    <property type="project" value="InterPro"/>
</dbReference>
<keyword evidence="5" id="KW-0805">Transcription regulation</keyword>
<dbReference type="SUPFAM" id="SSF52172">
    <property type="entry name" value="CheY-like"/>
    <property type="match status" value="1"/>
</dbReference>
<dbReference type="InterPro" id="IPR001867">
    <property type="entry name" value="OmpR/PhoB-type_DNA-bd"/>
</dbReference>
<dbReference type="GO" id="GO:0000976">
    <property type="term" value="F:transcription cis-regulatory region binding"/>
    <property type="evidence" value="ECO:0007669"/>
    <property type="project" value="TreeGrafter"/>
</dbReference>
<dbReference type="Pfam" id="PF00486">
    <property type="entry name" value="Trans_reg_C"/>
    <property type="match status" value="1"/>
</dbReference>
<keyword evidence="4" id="KW-0902">Two-component regulatory system</keyword>
<keyword evidence="2" id="KW-0963">Cytoplasm</keyword>
<dbReference type="CDD" id="cd17624">
    <property type="entry name" value="REC_OmpR_PmrA-like"/>
    <property type="match status" value="1"/>
</dbReference>
<evidence type="ECO:0000256" key="8">
    <source>
        <dbReference type="PROSITE-ProRule" id="PRU00169"/>
    </source>
</evidence>
<evidence type="ECO:0000256" key="3">
    <source>
        <dbReference type="ARBA" id="ARBA00022553"/>
    </source>
</evidence>
<feature type="domain" description="OmpR/PhoB-type" evidence="11">
    <location>
        <begin position="124"/>
        <end position="218"/>
    </location>
</feature>
<dbReference type="Gene3D" id="3.40.50.2300">
    <property type="match status" value="1"/>
</dbReference>
<feature type="domain" description="Response regulatory" evidence="10">
    <location>
        <begin position="2"/>
        <end position="116"/>
    </location>
</feature>
<evidence type="ECO:0000256" key="5">
    <source>
        <dbReference type="ARBA" id="ARBA00023015"/>
    </source>
</evidence>
<evidence type="ECO:0000259" key="10">
    <source>
        <dbReference type="PROSITE" id="PS50110"/>
    </source>
</evidence>
<keyword evidence="3 8" id="KW-0597">Phosphoprotein</keyword>
<dbReference type="Proteomes" id="UP000199470">
    <property type="component" value="Unassembled WGS sequence"/>
</dbReference>
<evidence type="ECO:0000256" key="1">
    <source>
        <dbReference type="ARBA" id="ARBA00004496"/>
    </source>
</evidence>
<dbReference type="GO" id="GO:0005829">
    <property type="term" value="C:cytosol"/>
    <property type="evidence" value="ECO:0007669"/>
    <property type="project" value="TreeGrafter"/>
</dbReference>
<accession>A0A1I4S6Q8</accession>
<evidence type="ECO:0000256" key="2">
    <source>
        <dbReference type="ARBA" id="ARBA00022490"/>
    </source>
</evidence>
<dbReference type="Pfam" id="PF00072">
    <property type="entry name" value="Response_reg"/>
    <property type="match status" value="1"/>
</dbReference>
<reference evidence="12 13" key="1">
    <citation type="submission" date="2016-10" db="EMBL/GenBank/DDBJ databases">
        <authorList>
            <person name="de Groot N.N."/>
        </authorList>
    </citation>
    <scope>NUCLEOTIDE SEQUENCE [LARGE SCALE GENOMIC DNA]</scope>
    <source>
        <strain evidence="12 13">ATCC 43154</strain>
    </source>
</reference>
<evidence type="ECO:0000313" key="13">
    <source>
        <dbReference type="Proteomes" id="UP000199470"/>
    </source>
</evidence>
<evidence type="ECO:0000259" key="11">
    <source>
        <dbReference type="PROSITE" id="PS51755"/>
    </source>
</evidence>
<evidence type="ECO:0000313" key="12">
    <source>
        <dbReference type="EMBL" id="SFM60177.1"/>
    </source>
</evidence>
<dbReference type="Gene3D" id="1.10.10.10">
    <property type="entry name" value="Winged helix-like DNA-binding domain superfamily/Winged helix DNA-binding domain"/>
    <property type="match status" value="1"/>
</dbReference>
<dbReference type="OrthoDB" id="9802426at2"/>
<evidence type="ECO:0000256" key="4">
    <source>
        <dbReference type="ARBA" id="ARBA00023012"/>
    </source>
</evidence>
<dbReference type="PROSITE" id="PS50110">
    <property type="entry name" value="RESPONSE_REGULATORY"/>
    <property type="match status" value="1"/>
</dbReference>
<dbReference type="InterPro" id="IPR001789">
    <property type="entry name" value="Sig_transdc_resp-reg_receiver"/>
</dbReference>
<proteinExistence type="predicted"/>
<dbReference type="Gene3D" id="6.10.250.690">
    <property type="match status" value="1"/>
</dbReference>
<dbReference type="GO" id="GO:0032993">
    <property type="term" value="C:protein-DNA complex"/>
    <property type="evidence" value="ECO:0007669"/>
    <property type="project" value="TreeGrafter"/>
</dbReference>
<dbReference type="InterPro" id="IPR011006">
    <property type="entry name" value="CheY-like_superfamily"/>
</dbReference>
<sequence length="227" mass="24883">MRILLTEDDPQLGRATQIGLEQAGYAVDWVQSAESAHTAVRLHRYACVLLDLGLPGQDGMQALDQLRRNGYDGAILIVTARDQIPDRIAGLDGGADDFIIKPFDLDELAARVRSACRRAAGRLREQLVHGDIVIDVADRQVQQAGQPVPLTSKEFSILLMLIEQRGRVLSREQLEESLYGWGEEVESNAVQVHIHHLRRKLGKALIRTVHAVGYSIDKPAAGAASAA</sequence>
<keyword evidence="13" id="KW-1185">Reference proteome</keyword>
<dbReference type="InterPro" id="IPR036388">
    <property type="entry name" value="WH-like_DNA-bd_sf"/>
</dbReference>
<keyword evidence="6 9" id="KW-0238">DNA-binding</keyword>
<keyword evidence="7" id="KW-0804">Transcription</keyword>
<dbReference type="RefSeq" id="WP_093390086.1">
    <property type="nucleotide sequence ID" value="NZ_FOTW01000025.1"/>
</dbReference>
<dbReference type="SMART" id="SM00448">
    <property type="entry name" value="REC"/>
    <property type="match status" value="1"/>
</dbReference>
<dbReference type="AlphaFoldDB" id="A0A1I4S6Q8"/>
<feature type="DNA-binding region" description="OmpR/PhoB-type" evidence="9">
    <location>
        <begin position="124"/>
        <end position="218"/>
    </location>
</feature>
<dbReference type="PANTHER" id="PTHR48111:SF35">
    <property type="entry name" value="TRANSCRIPTIONAL REGULATORY PROTEIN QSEB"/>
    <property type="match status" value="1"/>
</dbReference>
<organism evidence="12 13">
    <name type="scientific">Rugamonas rubra</name>
    <dbReference type="NCBI Taxonomy" id="758825"/>
    <lineage>
        <taxon>Bacteria</taxon>
        <taxon>Pseudomonadati</taxon>
        <taxon>Pseudomonadota</taxon>
        <taxon>Betaproteobacteria</taxon>
        <taxon>Burkholderiales</taxon>
        <taxon>Oxalobacteraceae</taxon>
        <taxon>Telluria group</taxon>
        <taxon>Rugamonas</taxon>
    </lineage>
</organism>
<evidence type="ECO:0000256" key="7">
    <source>
        <dbReference type="ARBA" id="ARBA00023163"/>
    </source>
</evidence>
<dbReference type="STRING" id="758825.SAMN02982985_04643"/>
<dbReference type="InterPro" id="IPR039420">
    <property type="entry name" value="WalR-like"/>
</dbReference>
<evidence type="ECO:0000256" key="9">
    <source>
        <dbReference type="PROSITE-ProRule" id="PRU01091"/>
    </source>
</evidence>
<comment type="subcellular location">
    <subcellularLocation>
        <location evidence="1">Cytoplasm</location>
    </subcellularLocation>
</comment>
<dbReference type="EMBL" id="FOTW01000025">
    <property type="protein sequence ID" value="SFM60177.1"/>
    <property type="molecule type" value="Genomic_DNA"/>
</dbReference>
<dbReference type="PROSITE" id="PS51755">
    <property type="entry name" value="OMPR_PHOB"/>
    <property type="match status" value="1"/>
</dbReference>
<feature type="modified residue" description="4-aspartylphosphate" evidence="8">
    <location>
        <position position="51"/>
    </location>
</feature>
<evidence type="ECO:0000256" key="6">
    <source>
        <dbReference type="ARBA" id="ARBA00023125"/>
    </source>
</evidence>
<dbReference type="GO" id="GO:0000156">
    <property type="term" value="F:phosphorelay response regulator activity"/>
    <property type="evidence" value="ECO:0007669"/>
    <property type="project" value="TreeGrafter"/>
</dbReference>
<dbReference type="SMART" id="SM00862">
    <property type="entry name" value="Trans_reg_C"/>
    <property type="match status" value="1"/>
</dbReference>